<evidence type="ECO:0000313" key="2">
    <source>
        <dbReference type="EMBL" id="QHI73512.1"/>
    </source>
</evidence>
<dbReference type="Pfam" id="PF13474">
    <property type="entry name" value="SnoaL_3"/>
    <property type="match status" value="1"/>
</dbReference>
<evidence type="ECO:0000259" key="1">
    <source>
        <dbReference type="Pfam" id="PF13474"/>
    </source>
</evidence>
<reference evidence="2 3" key="1">
    <citation type="submission" date="2020-01" db="EMBL/GenBank/DDBJ databases">
        <title>Genomic analysis of Aminipila sp. CBA3637.</title>
        <authorList>
            <person name="Kim Y.B."/>
            <person name="Roh S.W."/>
        </authorList>
    </citation>
    <scope>NUCLEOTIDE SEQUENCE [LARGE SCALE GENOMIC DNA]</scope>
    <source>
        <strain evidence="2 3">CBA3637</strain>
    </source>
</reference>
<dbReference type="RefSeq" id="WP_162363277.1">
    <property type="nucleotide sequence ID" value="NZ_CP047591.1"/>
</dbReference>
<keyword evidence="3" id="KW-1185">Reference proteome</keyword>
<protein>
    <recommendedName>
        <fullName evidence="1">SnoaL-like domain-containing protein</fullName>
    </recommendedName>
</protein>
<dbReference type="KEGG" id="amic:Ami3637_15010"/>
<dbReference type="Proteomes" id="UP000463883">
    <property type="component" value="Chromosome"/>
</dbReference>
<dbReference type="SUPFAM" id="SSF54427">
    <property type="entry name" value="NTF2-like"/>
    <property type="match status" value="1"/>
</dbReference>
<sequence length="135" mass="15782">MVNKNTRNIFENFLDSYNECFNKKDLAALREFYDTNDNVLIYFDNHKNNDTYSLEEHLKLISDFFEKGKSTESGAVEPLIIENLNILHKGEAACLCFISRYKSFPVPAVRSTLYLECTNSVWKIKHAHFSFEPEK</sequence>
<name>A0A6P1MHH5_9FIRM</name>
<dbReference type="Gene3D" id="3.10.450.50">
    <property type="match status" value="1"/>
</dbReference>
<dbReference type="EMBL" id="CP047591">
    <property type="protein sequence ID" value="QHI73512.1"/>
    <property type="molecule type" value="Genomic_DNA"/>
</dbReference>
<dbReference type="InterPro" id="IPR037401">
    <property type="entry name" value="SnoaL-like"/>
</dbReference>
<proteinExistence type="predicted"/>
<organism evidence="2 3">
    <name type="scientific">Aminipila terrae</name>
    <dbReference type="NCBI Taxonomy" id="2697030"/>
    <lineage>
        <taxon>Bacteria</taxon>
        <taxon>Bacillati</taxon>
        <taxon>Bacillota</taxon>
        <taxon>Clostridia</taxon>
        <taxon>Peptostreptococcales</taxon>
        <taxon>Anaerovoracaceae</taxon>
        <taxon>Aminipila</taxon>
    </lineage>
</organism>
<dbReference type="AlphaFoldDB" id="A0A6P1MHH5"/>
<dbReference type="InterPro" id="IPR032710">
    <property type="entry name" value="NTF2-like_dom_sf"/>
</dbReference>
<feature type="domain" description="SnoaL-like" evidence="1">
    <location>
        <begin position="11"/>
        <end position="131"/>
    </location>
</feature>
<gene>
    <name evidence="2" type="ORF">Ami3637_15010</name>
</gene>
<accession>A0A6P1MHH5</accession>
<evidence type="ECO:0000313" key="3">
    <source>
        <dbReference type="Proteomes" id="UP000463883"/>
    </source>
</evidence>